<dbReference type="RefSeq" id="WP_203688139.1">
    <property type="nucleotide sequence ID" value="NZ_BAAALC010000001.1"/>
</dbReference>
<accession>A0A8J3KJ90</accession>
<dbReference type="EMBL" id="BONI01000002">
    <property type="protein sequence ID" value="GIG03668.1"/>
    <property type="molecule type" value="Genomic_DNA"/>
</dbReference>
<evidence type="ECO:0000256" key="1">
    <source>
        <dbReference type="ARBA" id="ARBA00022679"/>
    </source>
</evidence>
<evidence type="ECO:0000313" key="3">
    <source>
        <dbReference type="EMBL" id="GIG03668.1"/>
    </source>
</evidence>
<sequence>MGNPFLDPATLGTLYTDPARLTQRTSALHQAKIKGAAVAETVVDLLRHRAGPDGIVADIGCGRGSTTLSIARHLPLRRLVAFDASPALLDAARNRFAAARLSAQFIVGDFHQLPFADASLDAIVAAFCLYHSPDPGTVISGFARALRPGQAAIMVTKSADSYAELDDLAATSGLDPEAGSRPSLYTAFHSANMAALTQPHLAIAQQLHERHIFRFESYEHLARYLITTPRYQLPTADPAEIARHLRTWRPDHPVTASSTVSYLVGVRR</sequence>
<dbReference type="GO" id="GO:0016740">
    <property type="term" value="F:transferase activity"/>
    <property type="evidence" value="ECO:0007669"/>
    <property type="project" value="UniProtKB-KW"/>
</dbReference>
<evidence type="ECO:0000313" key="4">
    <source>
        <dbReference type="Proteomes" id="UP000630887"/>
    </source>
</evidence>
<dbReference type="Gene3D" id="3.40.50.150">
    <property type="entry name" value="Vaccinia Virus protein VP39"/>
    <property type="match status" value="1"/>
</dbReference>
<keyword evidence="4" id="KW-1185">Reference proteome</keyword>
<organism evidence="3 4">
    <name type="scientific">Catellatospora coxensis</name>
    <dbReference type="NCBI Taxonomy" id="310354"/>
    <lineage>
        <taxon>Bacteria</taxon>
        <taxon>Bacillati</taxon>
        <taxon>Actinomycetota</taxon>
        <taxon>Actinomycetes</taxon>
        <taxon>Micromonosporales</taxon>
        <taxon>Micromonosporaceae</taxon>
        <taxon>Catellatospora</taxon>
    </lineage>
</organism>
<dbReference type="PANTHER" id="PTHR43861">
    <property type="entry name" value="TRANS-ACONITATE 2-METHYLTRANSFERASE-RELATED"/>
    <property type="match status" value="1"/>
</dbReference>
<dbReference type="Proteomes" id="UP000630887">
    <property type="component" value="Unassembled WGS sequence"/>
</dbReference>
<dbReference type="SUPFAM" id="SSF53335">
    <property type="entry name" value="S-adenosyl-L-methionine-dependent methyltransferases"/>
    <property type="match status" value="1"/>
</dbReference>
<reference evidence="3 4" key="1">
    <citation type="submission" date="2021-01" db="EMBL/GenBank/DDBJ databases">
        <title>Whole genome shotgun sequence of Catellatospora coxensis NBRC 107359.</title>
        <authorList>
            <person name="Komaki H."/>
            <person name="Tamura T."/>
        </authorList>
    </citation>
    <scope>NUCLEOTIDE SEQUENCE [LARGE SCALE GENOMIC DNA]</scope>
    <source>
        <strain evidence="3 4">NBRC 107359</strain>
    </source>
</reference>
<dbReference type="AlphaFoldDB" id="A0A8J3KJ90"/>
<proteinExistence type="predicted"/>
<dbReference type="InterPro" id="IPR029063">
    <property type="entry name" value="SAM-dependent_MTases_sf"/>
</dbReference>
<dbReference type="CDD" id="cd02440">
    <property type="entry name" value="AdoMet_MTases"/>
    <property type="match status" value="1"/>
</dbReference>
<evidence type="ECO:0000259" key="2">
    <source>
        <dbReference type="Pfam" id="PF13649"/>
    </source>
</evidence>
<feature type="domain" description="Methyltransferase" evidence="2">
    <location>
        <begin position="56"/>
        <end position="149"/>
    </location>
</feature>
<comment type="caution">
    <text evidence="3">The sequence shown here is derived from an EMBL/GenBank/DDBJ whole genome shotgun (WGS) entry which is preliminary data.</text>
</comment>
<keyword evidence="1" id="KW-0808">Transferase</keyword>
<protein>
    <recommendedName>
        <fullName evidence="2">Methyltransferase domain-containing protein</fullName>
    </recommendedName>
</protein>
<dbReference type="Pfam" id="PF13649">
    <property type="entry name" value="Methyltransf_25"/>
    <property type="match status" value="1"/>
</dbReference>
<dbReference type="InterPro" id="IPR041698">
    <property type="entry name" value="Methyltransf_25"/>
</dbReference>
<gene>
    <name evidence="3" type="ORF">Cco03nite_03680</name>
</gene>
<name>A0A8J3KJ90_9ACTN</name>